<dbReference type="InterPro" id="IPR010998">
    <property type="entry name" value="Integrase_recombinase_N"/>
</dbReference>
<dbReference type="InterPro" id="IPR050090">
    <property type="entry name" value="Tyrosine_recombinase_XerCD"/>
</dbReference>
<organism evidence="8 9">
    <name type="scientific">Paenibacillus melissococcoides</name>
    <dbReference type="NCBI Taxonomy" id="2912268"/>
    <lineage>
        <taxon>Bacteria</taxon>
        <taxon>Bacillati</taxon>
        <taxon>Bacillota</taxon>
        <taxon>Bacilli</taxon>
        <taxon>Bacillales</taxon>
        <taxon>Paenibacillaceae</taxon>
        <taxon>Paenibacillus</taxon>
    </lineage>
</organism>
<dbReference type="Gene3D" id="1.10.150.130">
    <property type="match status" value="1"/>
</dbReference>
<dbReference type="Proteomes" id="UP001154322">
    <property type="component" value="Unassembled WGS sequence"/>
</dbReference>
<evidence type="ECO:0000256" key="4">
    <source>
        <dbReference type="ARBA" id="ARBA00023172"/>
    </source>
</evidence>
<dbReference type="InterPro" id="IPR013762">
    <property type="entry name" value="Integrase-like_cat_sf"/>
</dbReference>
<dbReference type="InterPro" id="IPR004107">
    <property type="entry name" value="Integrase_SAM-like_N"/>
</dbReference>
<comment type="caution">
    <text evidence="8">The sequence shown here is derived from an EMBL/GenBank/DDBJ whole genome shotgun (WGS) entry which is preliminary data.</text>
</comment>
<dbReference type="InterPro" id="IPR002104">
    <property type="entry name" value="Integrase_catalytic"/>
</dbReference>
<name>A0ABM9G8D9_9BACL</name>
<keyword evidence="3 5" id="KW-0238">DNA-binding</keyword>
<dbReference type="EMBL" id="CALYLO010000007">
    <property type="protein sequence ID" value="CAH8247498.1"/>
    <property type="molecule type" value="Genomic_DNA"/>
</dbReference>
<keyword evidence="2" id="KW-0229">DNA integration</keyword>
<evidence type="ECO:0000313" key="9">
    <source>
        <dbReference type="Proteomes" id="UP001154322"/>
    </source>
</evidence>
<dbReference type="InterPro" id="IPR044068">
    <property type="entry name" value="CB"/>
</dbReference>
<comment type="similarity">
    <text evidence="1">Belongs to the 'phage' integrase family.</text>
</comment>
<dbReference type="PROSITE" id="PS51898">
    <property type="entry name" value="TYR_RECOMBINASE"/>
    <property type="match status" value="1"/>
</dbReference>
<evidence type="ECO:0000313" key="8">
    <source>
        <dbReference type="EMBL" id="CAH8247498.1"/>
    </source>
</evidence>
<dbReference type="PANTHER" id="PTHR30349:SF64">
    <property type="entry name" value="PROPHAGE INTEGRASE INTD-RELATED"/>
    <property type="match status" value="1"/>
</dbReference>
<dbReference type="PROSITE" id="PS51900">
    <property type="entry name" value="CB"/>
    <property type="match status" value="1"/>
</dbReference>
<dbReference type="SUPFAM" id="SSF56349">
    <property type="entry name" value="DNA breaking-rejoining enzymes"/>
    <property type="match status" value="1"/>
</dbReference>
<dbReference type="Gene3D" id="1.10.443.10">
    <property type="entry name" value="Intergrase catalytic core"/>
    <property type="match status" value="1"/>
</dbReference>
<reference evidence="8" key="1">
    <citation type="submission" date="2022-06" db="EMBL/GenBank/DDBJ databases">
        <authorList>
            <person name="Dietemann V."/>
            <person name="Ory F."/>
            <person name="Dainat B."/>
            <person name="Oberhansli S."/>
        </authorList>
    </citation>
    <scope>NUCLEOTIDE SEQUENCE</scope>
    <source>
        <strain evidence="8">Ena-SAMPLE-TAB-26-04-2022-14:26:32:270-5432</strain>
    </source>
</reference>
<dbReference type="Pfam" id="PF14659">
    <property type="entry name" value="Phage_int_SAM_3"/>
    <property type="match status" value="1"/>
</dbReference>
<dbReference type="PANTHER" id="PTHR30349">
    <property type="entry name" value="PHAGE INTEGRASE-RELATED"/>
    <property type="match status" value="1"/>
</dbReference>
<dbReference type="CDD" id="cd01189">
    <property type="entry name" value="INT_ICEBs1_C_like"/>
    <property type="match status" value="1"/>
</dbReference>
<evidence type="ECO:0000259" key="7">
    <source>
        <dbReference type="PROSITE" id="PS51900"/>
    </source>
</evidence>
<evidence type="ECO:0000259" key="6">
    <source>
        <dbReference type="PROSITE" id="PS51898"/>
    </source>
</evidence>
<gene>
    <name evidence="8" type="ORF">WJ0W_004733</name>
</gene>
<feature type="domain" description="Core-binding (CB)" evidence="7">
    <location>
        <begin position="72"/>
        <end position="156"/>
    </location>
</feature>
<dbReference type="InterPro" id="IPR011010">
    <property type="entry name" value="DNA_brk_join_enz"/>
</dbReference>
<evidence type="ECO:0000256" key="5">
    <source>
        <dbReference type="PROSITE-ProRule" id="PRU01248"/>
    </source>
</evidence>
<keyword evidence="4" id="KW-0233">DNA recombination</keyword>
<proteinExistence type="inferred from homology"/>
<evidence type="ECO:0000256" key="3">
    <source>
        <dbReference type="ARBA" id="ARBA00023125"/>
    </source>
</evidence>
<accession>A0ABM9G8D9</accession>
<dbReference type="Pfam" id="PF00589">
    <property type="entry name" value="Phage_integrase"/>
    <property type="match status" value="1"/>
</dbReference>
<protein>
    <submittedName>
        <fullName evidence="8">Site-specific integrase</fullName>
    </submittedName>
</protein>
<sequence>MPKEKKKKLPPGVRERNGRYTFRYSVPAVVNGKKTRKQKETPGFSTAEEAESAGILIKADQIRGKLVDEKNITLKAWRERWLEDYIIEREPRKYTLRNKKTVFNSIQREFGDDMKVKDITGDEYQRWLNNLKKKGRTQGTIREYHQQASLIFDDAVRKKIIAENPADSAVIPAFKKTLEQIESGEVDLPKFLEKEQLKQFLNFVRFRGQDQDYAIYLTLAYTGLRAGELQALKVSDFNERERYISVTKTLTVLKSIKDYELGPPKNASSIRKVSIGNSVIKAIKAQLEWREQKLKDGEVVHDADFLFWSIKYPGYPASISSIEYRFERLLEDAGLPTWITPHSLRHTHVSLLAEAGEQLAVIQERLGHKNDETTKRIYLHVTERQRKLVPDRFEKIMSL</sequence>
<feature type="domain" description="Tyr recombinase" evidence="6">
    <location>
        <begin position="187"/>
        <end position="391"/>
    </location>
</feature>
<dbReference type="RefSeq" id="WP_213429846.1">
    <property type="nucleotide sequence ID" value="NZ_AP031286.1"/>
</dbReference>
<evidence type="ECO:0000256" key="1">
    <source>
        <dbReference type="ARBA" id="ARBA00008857"/>
    </source>
</evidence>
<evidence type="ECO:0000256" key="2">
    <source>
        <dbReference type="ARBA" id="ARBA00022908"/>
    </source>
</evidence>
<keyword evidence="9" id="KW-1185">Reference proteome</keyword>